<dbReference type="SMART" id="SM00318">
    <property type="entry name" value="SNc"/>
    <property type="match status" value="1"/>
</dbReference>
<dbReference type="PROSITE" id="PS50830">
    <property type="entry name" value="TNASE_3"/>
    <property type="match status" value="1"/>
</dbReference>
<evidence type="ECO:0000259" key="2">
    <source>
        <dbReference type="PROSITE" id="PS50830"/>
    </source>
</evidence>
<dbReference type="InterPro" id="IPR002071">
    <property type="entry name" value="Thermonucl_AS"/>
</dbReference>
<dbReference type="PANTHER" id="PTHR12302">
    <property type="entry name" value="EBNA2 BINDING PROTEIN P100"/>
    <property type="match status" value="1"/>
</dbReference>
<protein>
    <submittedName>
        <fullName evidence="3">Thermonuclease family protein</fullName>
    </submittedName>
</protein>
<proteinExistence type="predicted"/>
<dbReference type="InterPro" id="IPR035437">
    <property type="entry name" value="SNase_OB-fold_sf"/>
</dbReference>
<dbReference type="EMBL" id="CP058952">
    <property type="protein sequence ID" value="QLI83257.1"/>
    <property type="molecule type" value="Genomic_DNA"/>
</dbReference>
<dbReference type="PROSITE" id="PS01123">
    <property type="entry name" value="TNASE_1"/>
    <property type="match status" value="1"/>
</dbReference>
<reference evidence="3 4" key="1">
    <citation type="journal article" date="2016" name="Int. J. Syst. Evol. Microbiol.">
        <title>Chitinibacter fontanus sp. nov., isolated from a spring.</title>
        <authorList>
            <person name="Sheu S.Y."/>
            <person name="Li Y.S."/>
            <person name="Young C.C."/>
            <person name="Chen W.M."/>
        </authorList>
    </citation>
    <scope>NUCLEOTIDE SEQUENCE [LARGE SCALE GENOMIC DNA]</scope>
    <source>
        <strain evidence="3 4">STM-7</strain>
    </source>
</reference>
<dbReference type="Proteomes" id="UP000510822">
    <property type="component" value="Chromosome"/>
</dbReference>
<accession>A0A7D5VBS8</accession>
<sequence length="144" mass="16297">MQLSAQVVGVADGDTITVLSDDRKQYKLRLAFIDAPEKAMPFGQVAKQALSDLIYRQTVTASIIDVDRYGRGVAVIEHNQRDINLQQVTAGLAWHYTQYTKGQSSTDFERYESAQTQAKSQKTGLWADQHPTPPWDWRKANRNN</sequence>
<dbReference type="InterPro" id="IPR016071">
    <property type="entry name" value="Staphylococal_nuclease_OB-fold"/>
</dbReference>
<dbReference type="KEGG" id="cfon:HZU75_11300"/>
<dbReference type="AlphaFoldDB" id="A0A7D5VBS8"/>
<dbReference type="GO" id="GO:0004518">
    <property type="term" value="F:nuclease activity"/>
    <property type="evidence" value="ECO:0007669"/>
    <property type="project" value="InterPro"/>
</dbReference>
<dbReference type="SUPFAM" id="SSF50199">
    <property type="entry name" value="Staphylococcal nuclease"/>
    <property type="match status" value="1"/>
</dbReference>
<evidence type="ECO:0000256" key="1">
    <source>
        <dbReference type="SAM" id="MobiDB-lite"/>
    </source>
</evidence>
<dbReference type="Pfam" id="PF00565">
    <property type="entry name" value="SNase"/>
    <property type="match status" value="1"/>
</dbReference>
<evidence type="ECO:0000313" key="3">
    <source>
        <dbReference type="EMBL" id="QLI83257.1"/>
    </source>
</evidence>
<dbReference type="Gene3D" id="2.40.50.90">
    <property type="match status" value="1"/>
</dbReference>
<gene>
    <name evidence="3" type="ORF">HZU75_11300</name>
</gene>
<feature type="region of interest" description="Disordered" evidence="1">
    <location>
        <begin position="118"/>
        <end position="144"/>
    </location>
</feature>
<feature type="domain" description="TNase-like" evidence="2">
    <location>
        <begin position="1"/>
        <end position="128"/>
    </location>
</feature>
<dbReference type="PANTHER" id="PTHR12302:SF26">
    <property type="entry name" value="BLR1266 PROTEIN"/>
    <property type="match status" value="1"/>
</dbReference>
<dbReference type="GO" id="GO:0003676">
    <property type="term" value="F:nucleic acid binding"/>
    <property type="evidence" value="ECO:0007669"/>
    <property type="project" value="InterPro"/>
</dbReference>
<evidence type="ECO:0000313" key="4">
    <source>
        <dbReference type="Proteomes" id="UP000510822"/>
    </source>
</evidence>
<keyword evidence="4" id="KW-1185">Reference proteome</keyword>
<name>A0A7D5VBS8_9NEIS</name>
<organism evidence="3 4">
    <name type="scientific">Chitinibacter fontanus</name>
    <dbReference type="NCBI Taxonomy" id="1737446"/>
    <lineage>
        <taxon>Bacteria</taxon>
        <taxon>Pseudomonadati</taxon>
        <taxon>Pseudomonadota</taxon>
        <taxon>Betaproteobacteria</taxon>
        <taxon>Neisseriales</taxon>
        <taxon>Chitinibacteraceae</taxon>
        <taxon>Chitinibacter</taxon>
    </lineage>
</organism>